<keyword evidence="2" id="KW-1185">Reference proteome</keyword>
<name>A0ABR2I8I0_9EUKA</name>
<sequence>MILNKPKADIAPFFNNIIKKIAPLGCLTLAASSDLTNEILFAPFCGLNKVKVGSFLIEVLNKIPTTEDTLGLRWSLLCAIGSLSRITRKTKNKDKVPEDIYLISKVQNDFSAEMALSDFSSLKDAITKQILPYMSKSHNKINDKIAHNISFYLVLLRDEKPGIFYSILPLLKDLFTNVRYPRIFKAIGIEIISFFQTSPIDFFSTLGSSFCEEKDIPSLFSYSINFLSIEFTHYLQSTLILGRYPYPTPFYGSMNNSMYCSLLNSSIEKHQYILDLINEVLLESLVNADIESVMKSTCMFPELLPYLLIVYQNMLYGDLESFVELLETTYPPSRASDVICRFKNDFHLTQLMTMLTGSNFSPGELLENSIPFHLMSNNTLVKKTDDILAASKYKYFLLSDTEAESDFDFIRSMAAFRIIMNIIKKPIHGQVLKDQLEKMYNYISSLQNAVSHINLIIDIFSLIFLTNKKDNSYACTPYIAYKISETLAKFNSNDYIIGTYELFMKKKPKKSEQSLDPYFEQDTSTFYNAIEKHEWEAAEKLTILFPYYKKLYSRAYDAYRYMNEGIEPWKSPDLIKLNVGLSDFGYRNELKTLEPQFPNYAPILEERIRSQDSTNPIPTSDQWNPVAVFVNMFDTSSLDMVKKIPDFLGTLTISKSLYKFLDEIWVYYSCAKCGNYFHANGIEDLFVFDIYKALAGPVEVGEYQKAIQLSEEAKIDLIPFIFDNLHFFKSFDESFIDKMHESYPAATNALLLTLIHPYLIKNQTKKESEFEDEEKIHDEDFRKLYRNIVEKNDRLNKVSQYLSLFEAESSSESKEPVNSNGSLINRIIMSSNDDNLIDDLIYTVDHNEIYDSLMTRGNYSEEKLATSLYNVFNIVSYVAPDSDKEKVDRINVRHKIRQFSSAKIPAEIIRDVMINNEFDLALHYLKTCVPSAETASPLCQLFTSALAQSEKSQIKEVQAKGGINKKIISSTSLAFVDDILSSFPERFDIILSRFFHIPGIIKTLSKYAPDDKKVYMKGLSHLPELIFSDSNIFSIDTIVDSYIRNYQYIFEINPEIANLFDDDKLFSMIKGVHDNLLLQQDLNPRIDDNHNLENISTFNDVCVYLYSFFKDKNILVNYWISYVEDSLSKFNIINSSQIEWNLNYYMQKIQIPLRLFISNLKSKESSESLSLDIIKLVTLLVSYFPFSKLGIVYNFKNCKLNSPDFGQNIISISTKIDEDHLVRELAKSFEFNLDLYFLQKVKTLFELSKYEEGFKMLGENKLRIDKYDQKVQLFDTSYSFLTPLNKLHFFLQKDLNLASDPAKLKEGSPQNKTMTIYSNLKQKVNEMRKMRHHLQNMKLVDDKVTRLMHNIIQQYCRKDAAISMLISFKQFESAYMLLMKEKDDNERSKLFIHSFFISVQFNNTNDILKKFLNEKDPNLDQTSKLWIKSINFFKKKSMLYSLDFVYTIRNQLDDASLMEVELFKNCVSFEKQVHLLGQIIYNLETSLNFRKNPCSHSPPFIKNESISTHDLQILMEKSILQLNICSLWIERGIPFSHDLDIISSMESATSVAAILYLNNSQELLREISKLAEISAKDITSKVCEVLSNEPINKIIEFWNNLKKHKATLGPSVPYELLKTLAMSSNRKIVQTIIISFFSSNEEKCKLLLEYDYIAEAYMIAYQDPNLISLKPLIGKRAALLGNLSIYNNCVSDLSKKRK</sequence>
<accession>A0ABR2I8I0</accession>
<dbReference type="EMBL" id="JAPFFF010000019">
    <property type="protein sequence ID" value="KAK8857900.1"/>
    <property type="molecule type" value="Genomic_DNA"/>
</dbReference>
<dbReference type="Proteomes" id="UP001470230">
    <property type="component" value="Unassembled WGS sequence"/>
</dbReference>
<proteinExistence type="predicted"/>
<organism evidence="1 2">
    <name type="scientific">Tritrichomonas musculus</name>
    <dbReference type="NCBI Taxonomy" id="1915356"/>
    <lineage>
        <taxon>Eukaryota</taxon>
        <taxon>Metamonada</taxon>
        <taxon>Parabasalia</taxon>
        <taxon>Tritrichomonadida</taxon>
        <taxon>Tritrichomonadidae</taxon>
        <taxon>Tritrichomonas</taxon>
    </lineage>
</organism>
<evidence type="ECO:0008006" key="3">
    <source>
        <dbReference type="Google" id="ProtNLM"/>
    </source>
</evidence>
<evidence type="ECO:0000313" key="2">
    <source>
        <dbReference type="Proteomes" id="UP001470230"/>
    </source>
</evidence>
<reference evidence="1 2" key="1">
    <citation type="submission" date="2024-04" db="EMBL/GenBank/DDBJ databases">
        <title>Tritrichomonas musculus Genome.</title>
        <authorList>
            <person name="Alves-Ferreira E."/>
            <person name="Grigg M."/>
            <person name="Lorenzi H."/>
            <person name="Galac M."/>
        </authorList>
    </citation>
    <scope>NUCLEOTIDE SEQUENCE [LARGE SCALE GENOMIC DNA]</scope>
    <source>
        <strain evidence="1 2">EAF2021</strain>
    </source>
</reference>
<comment type="caution">
    <text evidence="1">The sequence shown here is derived from an EMBL/GenBank/DDBJ whole genome shotgun (WGS) entry which is preliminary data.</text>
</comment>
<evidence type="ECO:0000313" key="1">
    <source>
        <dbReference type="EMBL" id="KAK8857900.1"/>
    </source>
</evidence>
<protein>
    <recommendedName>
        <fullName evidence="3">Non-specific serine/threonine protein kinase</fullName>
    </recommendedName>
</protein>
<gene>
    <name evidence="1" type="ORF">M9Y10_012999</name>
</gene>